<dbReference type="PROSITE" id="PS51186">
    <property type="entry name" value="GNAT"/>
    <property type="match status" value="1"/>
</dbReference>
<keyword evidence="4" id="KW-0378">Hydrolase</keyword>
<name>A0A2Z3GRW9_9BACT</name>
<sequence length="507" mass="54140">MGIPLVFDTAANPAPWGPRLVLRADGGSTTGLGHVMRLLALAEIVRRQFSETVFVVQNPADSLRGLLATAGLPVQELPEQPLATEAVWLRQHLLRDDDVLVLDGYGFDFAYQQAVRRGAAKLVCLDDLHAFPFAADLVLNPAGGISEASYEVRTLGARLLAGPAFAPLRSAFQTSNELLANPGTVLLCLGGADPHHLTQQVATQLLALPEAAVQQLHVVVGPAYKGWQQLCEWGTSHPRLTLHRALPAAGLGALMRGCGAAVLSPSTVSYEYCAAGGGLLFTLPTADNQHDLDQFLRGAGLALPYPSVANVLTGTEAVRVGARLRAAQRQHFDGLAPTRLRQAFAALRISAPSFHLLPIALSNSELLLAWTNDPVVRQHSFSPKPVARAEHEAWLRTRLADPNSLLLLAEDIDSGAPVGLIRFQVAGTLATLSYQLATAWRGRGLAAPLLLAGTEAVQQRFPRVRRVQGQVRAANLASGRAFERAGFERAALEADAPTGGLNFVWIA</sequence>
<dbReference type="EMBL" id="CP029145">
    <property type="protein sequence ID" value="AWM32154.1"/>
    <property type="molecule type" value="Genomic_DNA"/>
</dbReference>
<dbReference type="NCBIfam" id="TIGR03590">
    <property type="entry name" value="PseG"/>
    <property type="match status" value="1"/>
</dbReference>
<dbReference type="GO" id="GO:0016747">
    <property type="term" value="F:acyltransferase activity, transferring groups other than amino-acyl groups"/>
    <property type="evidence" value="ECO:0007669"/>
    <property type="project" value="InterPro"/>
</dbReference>
<organism evidence="4 5">
    <name type="scientific">Hymenobacter nivis</name>
    <dbReference type="NCBI Taxonomy" id="1850093"/>
    <lineage>
        <taxon>Bacteria</taxon>
        <taxon>Pseudomonadati</taxon>
        <taxon>Bacteroidota</taxon>
        <taxon>Cytophagia</taxon>
        <taxon>Cytophagales</taxon>
        <taxon>Hymenobacteraceae</taxon>
        <taxon>Hymenobacter</taxon>
    </lineage>
</organism>
<reference evidence="5" key="1">
    <citation type="submission" date="2018-04" db="EMBL/GenBank/DDBJ databases">
        <title>Complete genome of Antarctic heterotrophic bacterium Hymenobacter nivis.</title>
        <authorList>
            <person name="Terashima M."/>
        </authorList>
    </citation>
    <scope>NUCLEOTIDE SEQUENCE [LARGE SCALE GENOMIC DNA]</scope>
    <source>
        <strain evidence="5">NBRC 111535</strain>
    </source>
</reference>
<dbReference type="OrthoDB" id="6290225at2"/>
<gene>
    <name evidence="4" type="primary">pseG</name>
    <name evidence="4" type="ORF">DDQ68_04700</name>
</gene>
<dbReference type="GO" id="GO:0016787">
    <property type="term" value="F:hydrolase activity"/>
    <property type="evidence" value="ECO:0007669"/>
    <property type="project" value="UniProtKB-KW"/>
</dbReference>
<evidence type="ECO:0000256" key="1">
    <source>
        <dbReference type="PIRSR" id="PIRSR620023-1"/>
    </source>
</evidence>
<dbReference type="RefSeq" id="WP_109655280.1">
    <property type="nucleotide sequence ID" value="NZ_CP029145.1"/>
</dbReference>
<keyword evidence="5" id="KW-1185">Reference proteome</keyword>
<dbReference type="Pfam" id="PF13302">
    <property type="entry name" value="Acetyltransf_3"/>
    <property type="match status" value="1"/>
</dbReference>
<dbReference type="InterPro" id="IPR000182">
    <property type="entry name" value="GNAT_dom"/>
</dbReference>
<dbReference type="Gene3D" id="3.40.50.11190">
    <property type="match status" value="1"/>
</dbReference>
<protein>
    <submittedName>
        <fullName evidence="4">UDP-2,4-diacetamido-2,4, 6-trideoxy-beta-L-altropyranose hydrolase</fullName>
    </submittedName>
</protein>
<dbReference type="KEGG" id="hnv:DDQ68_04700"/>
<dbReference type="Gene3D" id="3.40.630.30">
    <property type="match status" value="1"/>
</dbReference>
<dbReference type="Proteomes" id="UP000245999">
    <property type="component" value="Chromosome"/>
</dbReference>
<accession>A0A2Z3GRW9</accession>
<dbReference type="Gene3D" id="3.40.50.2000">
    <property type="entry name" value="Glycogen Phosphorylase B"/>
    <property type="match status" value="1"/>
</dbReference>
<dbReference type="SUPFAM" id="SSF55729">
    <property type="entry name" value="Acyl-CoA N-acyltransferases (Nat)"/>
    <property type="match status" value="1"/>
</dbReference>
<dbReference type="InterPro" id="IPR020023">
    <property type="entry name" value="PseG"/>
</dbReference>
<feature type="domain" description="N-acetyltransferase" evidence="3">
    <location>
        <begin position="354"/>
        <end position="507"/>
    </location>
</feature>
<evidence type="ECO:0000313" key="4">
    <source>
        <dbReference type="EMBL" id="AWM32154.1"/>
    </source>
</evidence>
<feature type="active site" description="Proton acceptor" evidence="1">
    <location>
        <position position="34"/>
    </location>
</feature>
<dbReference type="AlphaFoldDB" id="A0A2Z3GRW9"/>
<feature type="binding site" evidence="2">
    <location>
        <position position="169"/>
    </location>
    <ligand>
        <name>substrate</name>
    </ligand>
</feature>
<evidence type="ECO:0000259" key="3">
    <source>
        <dbReference type="PROSITE" id="PS51186"/>
    </source>
</evidence>
<evidence type="ECO:0000256" key="2">
    <source>
        <dbReference type="PIRSR" id="PIRSR620023-2"/>
    </source>
</evidence>
<feature type="binding site" evidence="2">
    <location>
        <position position="271"/>
    </location>
    <ligand>
        <name>substrate</name>
    </ligand>
</feature>
<dbReference type="InterPro" id="IPR016181">
    <property type="entry name" value="Acyl_CoA_acyltransferase"/>
</dbReference>
<evidence type="ECO:0000313" key="5">
    <source>
        <dbReference type="Proteomes" id="UP000245999"/>
    </source>
</evidence>
<proteinExistence type="predicted"/>